<feature type="compositionally biased region" description="Polar residues" evidence="1">
    <location>
        <begin position="22"/>
        <end position="32"/>
    </location>
</feature>
<evidence type="ECO:0000313" key="2">
    <source>
        <dbReference type="EMBL" id="MCI81342.1"/>
    </source>
</evidence>
<accession>A0A392V1Q4</accession>
<dbReference type="EMBL" id="LXQA011016753">
    <property type="protein sequence ID" value="MCI81342.1"/>
    <property type="molecule type" value="Genomic_DNA"/>
</dbReference>
<reference evidence="2 3" key="1">
    <citation type="journal article" date="2018" name="Front. Plant Sci.">
        <title>Red Clover (Trifolium pratense) and Zigzag Clover (T. medium) - A Picture of Genomic Similarities and Differences.</title>
        <authorList>
            <person name="Dluhosova J."/>
            <person name="Istvanek J."/>
            <person name="Nedelnik J."/>
            <person name="Repkova J."/>
        </authorList>
    </citation>
    <scope>NUCLEOTIDE SEQUENCE [LARGE SCALE GENOMIC DNA]</scope>
    <source>
        <strain evidence="3">cv. 10/8</strain>
        <tissue evidence="2">Leaf</tissue>
    </source>
</reference>
<keyword evidence="3" id="KW-1185">Reference proteome</keyword>
<dbReference type="Proteomes" id="UP000265520">
    <property type="component" value="Unassembled WGS sequence"/>
</dbReference>
<evidence type="ECO:0000256" key="1">
    <source>
        <dbReference type="SAM" id="MobiDB-lite"/>
    </source>
</evidence>
<dbReference type="AlphaFoldDB" id="A0A392V1Q4"/>
<organism evidence="2 3">
    <name type="scientific">Trifolium medium</name>
    <dbReference type="NCBI Taxonomy" id="97028"/>
    <lineage>
        <taxon>Eukaryota</taxon>
        <taxon>Viridiplantae</taxon>
        <taxon>Streptophyta</taxon>
        <taxon>Embryophyta</taxon>
        <taxon>Tracheophyta</taxon>
        <taxon>Spermatophyta</taxon>
        <taxon>Magnoliopsida</taxon>
        <taxon>eudicotyledons</taxon>
        <taxon>Gunneridae</taxon>
        <taxon>Pentapetalae</taxon>
        <taxon>rosids</taxon>
        <taxon>fabids</taxon>
        <taxon>Fabales</taxon>
        <taxon>Fabaceae</taxon>
        <taxon>Papilionoideae</taxon>
        <taxon>50 kb inversion clade</taxon>
        <taxon>NPAAA clade</taxon>
        <taxon>Hologalegina</taxon>
        <taxon>IRL clade</taxon>
        <taxon>Trifolieae</taxon>
        <taxon>Trifolium</taxon>
    </lineage>
</organism>
<proteinExistence type="predicted"/>
<evidence type="ECO:0000313" key="3">
    <source>
        <dbReference type="Proteomes" id="UP000265520"/>
    </source>
</evidence>
<feature type="region of interest" description="Disordered" evidence="1">
    <location>
        <begin position="1"/>
        <end position="32"/>
    </location>
</feature>
<sequence length="32" mass="3611">MRRNQFGRKGPQGVKLMVKEGQATNNNLLNNP</sequence>
<protein>
    <submittedName>
        <fullName evidence="2">Uncharacterized protein</fullName>
    </submittedName>
</protein>
<name>A0A392V1Q4_9FABA</name>
<feature type="non-terminal residue" evidence="2">
    <location>
        <position position="32"/>
    </location>
</feature>
<comment type="caution">
    <text evidence="2">The sequence shown here is derived from an EMBL/GenBank/DDBJ whole genome shotgun (WGS) entry which is preliminary data.</text>
</comment>